<organism evidence="1 2">
    <name type="scientific">Brumimicrobium oceani</name>
    <dbReference type="NCBI Taxonomy" id="2100725"/>
    <lineage>
        <taxon>Bacteria</taxon>
        <taxon>Pseudomonadati</taxon>
        <taxon>Bacteroidota</taxon>
        <taxon>Flavobacteriia</taxon>
        <taxon>Flavobacteriales</taxon>
        <taxon>Crocinitomicaceae</taxon>
        <taxon>Brumimicrobium</taxon>
    </lineage>
</organism>
<reference evidence="1 2" key="2">
    <citation type="submission" date="2018-05" db="EMBL/GenBank/DDBJ databases">
        <authorList>
            <person name="Lanie J.A."/>
            <person name="Ng W.-L."/>
            <person name="Kazmierczak K.M."/>
            <person name="Andrzejewski T.M."/>
            <person name="Davidsen T.M."/>
            <person name="Wayne K.J."/>
            <person name="Tettelin H."/>
            <person name="Glass J.I."/>
            <person name="Rusch D."/>
            <person name="Podicherti R."/>
            <person name="Tsui H.-C.T."/>
            <person name="Winkler M.E."/>
        </authorList>
    </citation>
    <scope>NUCLEOTIDE SEQUENCE [LARGE SCALE GENOMIC DNA]</scope>
    <source>
        <strain evidence="1 2">C305</strain>
    </source>
</reference>
<keyword evidence="2" id="KW-1185">Reference proteome</keyword>
<evidence type="ECO:0000313" key="1">
    <source>
        <dbReference type="EMBL" id="PWH85745.1"/>
    </source>
</evidence>
<evidence type="ECO:0008006" key="3">
    <source>
        <dbReference type="Google" id="ProtNLM"/>
    </source>
</evidence>
<name>A0A2U2XD68_9FLAO</name>
<dbReference type="PROSITE" id="PS51257">
    <property type="entry name" value="PROKAR_LIPOPROTEIN"/>
    <property type="match status" value="1"/>
</dbReference>
<dbReference type="OrthoDB" id="679501at2"/>
<dbReference type="InterPro" id="IPR019850">
    <property type="entry name" value="GldD-like"/>
</dbReference>
<dbReference type="Proteomes" id="UP000245370">
    <property type="component" value="Unassembled WGS sequence"/>
</dbReference>
<sequence>MLKSVAIAFVVLISVTSCNNQQNYVPKPSTFLELKFPERTYENYTDNCGYTYNKPSYFKVQNVKGSSCNRDVELSSLNGTLHLSRIDMDTSLAVYVNYAIDKVGEHKVKATAILDTSFIRNEARVFGTFFELQGNVASPFQFYVTDSTSRFISGVVYFNTLPNYDSIKPTLDFVKHDLYEFVNTLEWR</sequence>
<reference evidence="1 2" key="1">
    <citation type="submission" date="2018-05" db="EMBL/GenBank/DDBJ databases">
        <title>Brumimicrobium oceani sp. nov., isolated from coastal sediment.</title>
        <authorList>
            <person name="Kou Y."/>
        </authorList>
    </citation>
    <scope>NUCLEOTIDE SEQUENCE [LARGE SCALE GENOMIC DNA]</scope>
    <source>
        <strain evidence="1 2">C305</strain>
    </source>
</reference>
<evidence type="ECO:0000313" key="2">
    <source>
        <dbReference type="Proteomes" id="UP000245370"/>
    </source>
</evidence>
<dbReference type="Pfam" id="PF25593">
    <property type="entry name" value="GldD_lipo"/>
    <property type="match status" value="1"/>
</dbReference>
<proteinExistence type="predicted"/>
<accession>A0A2U2XD68</accession>
<dbReference type="RefSeq" id="WP_109359024.1">
    <property type="nucleotide sequence ID" value="NZ_QFRJ01000004.1"/>
</dbReference>
<dbReference type="AlphaFoldDB" id="A0A2U2XD68"/>
<comment type="caution">
    <text evidence="1">The sequence shown here is derived from an EMBL/GenBank/DDBJ whole genome shotgun (WGS) entry which is preliminary data.</text>
</comment>
<gene>
    <name evidence="1" type="ORF">DIT68_06535</name>
</gene>
<protein>
    <recommendedName>
        <fullName evidence="3">Gliding motility lipoprotein GldD</fullName>
    </recommendedName>
</protein>
<dbReference type="EMBL" id="QFRJ01000004">
    <property type="protein sequence ID" value="PWH85745.1"/>
    <property type="molecule type" value="Genomic_DNA"/>
</dbReference>